<proteinExistence type="predicted"/>
<dbReference type="AlphaFoldDB" id="A0A6A6HUS6"/>
<dbReference type="GeneID" id="54585691"/>
<keyword evidence="2" id="KW-1185">Reference proteome</keyword>
<dbReference type="OrthoDB" id="4206567at2759"/>
<dbReference type="RefSeq" id="XP_033676307.1">
    <property type="nucleotide sequence ID" value="XM_033832361.1"/>
</dbReference>
<protein>
    <recommendedName>
        <fullName evidence="3">FHA domain-containing protein</fullName>
    </recommendedName>
</protein>
<evidence type="ECO:0008006" key="3">
    <source>
        <dbReference type="Google" id="ProtNLM"/>
    </source>
</evidence>
<gene>
    <name evidence="1" type="ORF">BU26DRAFT_556128</name>
</gene>
<dbReference type="Proteomes" id="UP000800094">
    <property type="component" value="Unassembled WGS sequence"/>
</dbReference>
<organism evidence="1 2">
    <name type="scientific">Trematosphaeria pertusa</name>
    <dbReference type="NCBI Taxonomy" id="390896"/>
    <lineage>
        <taxon>Eukaryota</taxon>
        <taxon>Fungi</taxon>
        <taxon>Dikarya</taxon>
        <taxon>Ascomycota</taxon>
        <taxon>Pezizomycotina</taxon>
        <taxon>Dothideomycetes</taxon>
        <taxon>Pleosporomycetidae</taxon>
        <taxon>Pleosporales</taxon>
        <taxon>Massarineae</taxon>
        <taxon>Trematosphaeriaceae</taxon>
        <taxon>Trematosphaeria</taxon>
    </lineage>
</organism>
<sequence>MADESCIYAKLTPSNVAAKLAFSAVADSLLTAQQPLYHRSFMDISSTKQSDAEVAAFLSRNQDASLSDTPTEPDTETEREWEKDARLSIWTGSYIIDLRSEHVNSSASWTAGRGRTGAVQDVQFLLCPRKQKAQVRGIHAHFTVHPDTGFIRVQQRQINASTCVNGEETERAIHINGATARIAIGDLMYNFAYAG</sequence>
<name>A0A6A6HUS6_9PLEO</name>
<evidence type="ECO:0000313" key="1">
    <source>
        <dbReference type="EMBL" id="KAF2241303.1"/>
    </source>
</evidence>
<dbReference type="EMBL" id="ML987212">
    <property type="protein sequence ID" value="KAF2241303.1"/>
    <property type="molecule type" value="Genomic_DNA"/>
</dbReference>
<evidence type="ECO:0000313" key="2">
    <source>
        <dbReference type="Proteomes" id="UP000800094"/>
    </source>
</evidence>
<accession>A0A6A6HUS6</accession>
<reference evidence="1" key="1">
    <citation type="journal article" date="2020" name="Stud. Mycol.">
        <title>101 Dothideomycetes genomes: a test case for predicting lifestyles and emergence of pathogens.</title>
        <authorList>
            <person name="Haridas S."/>
            <person name="Albert R."/>
            <person name="Binder M."/>
            <person name="Bloem J."/>
            <person name="Labutti K."/>
            <person name="Salamov A."/>
            <person name="Andreopoulos B."/>
            <person name="Baker S."/>
            <person name="Barry K."/>
            <person name="Bills G."/>
            <person name="Bluhm B."/>
            <person name="Cannon C."/>
            <person name="Castanera R."/>
            <person name="Culley D."/>
            <person name="Daum C."/>
            <person name="Ezra D."/>
            <person name="Gonzalez J."/>
            <person name="Henrissat B."/>
            <person name="Kuo A."/>
            <person name="Liang C."/>
            <person name="Lipzen A."/>
            <person name="Lutzoni F."/>
            <person name="Magnuson J."/>
            <person name="Mondo S."/>
            <person name="Nolan M."/>
            <person name="Ohm R."/>
            <person name="Pangilinan J."/>
            <person name="Park H.-J."/>
            <person name="Ramirez L."/>
            <person name="Alfaro M."/>
            <person name="Sun H."/>
            <person name="Tritt A."/>
            <person name="Yoshinaga Y."/>
            <person name="Zwiers L.-H."/>
            <person name="Turgeon B."/>
            <person name="Goodwin S."/>
            <person name="Spatafora J."/>
            <person name="Crous P."/>
            <person name="Grigoriev I."/>
        </authorList>
    </citation>
    <scope>NUCLEOTIDE SEQUENCE</scope>
    <source>
        <strain evidence="1">CBS 122368</strain>
    </source>
</reference>